<feature type="transmembrane region" description="Helical" evidence="1">
    <location>
        <begin position="52"/>
        <end position="80"/>
    </location>
</feature>
<gene>
    <name evidence="3" type="ORF">EVOR1521_LOCUS22807</name>
</gene>
<dbReference type="InterPro" id="IPR035897">
    <property type="entry name" value="Toll_tir_struct_dom_sf"/>
</dbReference>
<organism evidence="3 4">
    <name type="scientific">Effrenium voratum</name>
    <dbReference type="NCBI Taxonomy" id="2562239"/>
    <lineage>
        <taxon>Eukaryota</taxon>
        <taxon>Sar</taxon>
        <taxon>Alveolata</taxon>
        <taxon>Dinophyceae</taxon>
        <taxon>Suessiales</taxon>
        <taxon>Symbiodiniaceae</taxon>
        <taxon>Effrenium</taxon>
    </lineage>
</organism>
<sequence length="688" mass="75883">MEFCNTAGTLFQVLFITVLLSCVSPLQCFDHPSGGSSLHSMPAVLCLEGEHYFLLLLGSVAFISLPCPFWAASLWATWVYPAKLLDKSDRGRLFVFGTQFLFSRFRPAAHYYGIFTLAKSFLLTLSPVCFQTGGALQSCYLCIILVLFLMHQQQVLPWKSRLANQLDGACSLSLIVLLLCGALASSPDESTRAQLQFVGTAVFVVLATLIAAALIYAGFRVIVPGKKYKWFICHHKADASAQARLLKVLLKARSSHETFIDSDNLVDLDTLFDVVRCQLDTLVVFMTRDVLTRPWCAGEIVTAFRTGKVKVLTVKTSSFVAPTDEQMDDLTSYLDLSSCDLSRFAKIQADDVRHAFERLLGGNTPMIESLALIQWGLQSLTGALPQLGVGVDSCPPPEDSARLADKIVSLTLSKRLGKQKEREEREMHAGTYEDCVVISSEPGRDEATAAVSILSAKMHGLVAANNTSIVCLVDLGQSEFQMLHYVAKCRALVVILSNGSLTSILQLHTIVEMMLQLEQLGSSKAKPAIIPVMNLPDFQFPQGHFYENQLPDIWDLTLQSVEDAEAHIRSFFRFIAISFPIHASDILLQTQAADVVRRIPAESMASSAAGREPLLQDLANIVSSSRGRRRRSQEDGLKCEDICINNLDEEEELAREVARSLRCELSDQLIGLPKASIQSETSETYLSL</sequence>
<accession>A0AA36J429</accession>
<keyword evidence="1" id="KW-0812">Transmembrane</keyword>
<proteinExistence type="predicted"/>
<comment type="caution">
    <text evidence="3">The sequence shown here is derived from an EMBL/GenBank/DDBJ whole genome shotgun (WGS) entry which is preliminary data.</text>
</comment>
<feature type="signal peptide" evidence="2">
    <location>
        <begin position="1"/>
        <end position="28"/>
    </location>
</feature>
<evidence type="ECO:0000313" key="3">
    <source>
        <dbReference type="EMBL" id="CAJ1399235.1"/>
    </source>
</evidence>
<protein>
    <recommendedName>
        <fullName evidence="5">TIR domain-containing protein</fullName>
    </recommendedName>
</protein>
<evidence type="ECO:0000256" key="1">
    <source>
        <dbReference type="SAM" id="Phobius"/>
    </source>
</evidence>
<dbReference type="EMBL" id="CAUJNA010003328">
    <property type="protein sequence ID" value="CAJ1399235.1"/>
    <property type="molecule type" value="Genomic_DNA"/>
</dbReference>
<feature type="chain" id="PRO_5041388618" description="TIR domain-containing protein" evidence="2">
    <location>
        <begin position="29"/>
        <end position="688"/>
    </location>
</feature>
<feature type="transmembrane region" description="Helical" evidence="1">
    <location>
        <begin position="134"/>
        <end position="150"/>
    </location>
</feature>
<evidence type="ECO:0008006" key="5">
    <source>
        <dbReference type="Google" id="ProtNLM"/>
    </source>
</evidence>
<keyword evidence="1" id="KW-1133">Transmembrane helix</keyword>
<dbReference type="Gene3D" id="3.40.50.10140">
    <property type="entry name" value="Toll/interleukin-1 receptor homology (TIR) domain"/>
    <property type="match status" value="1"/>
</dbReference>
<reference evidence="3" key="1">
    <citation type="submission" date="2023-08" db="EMBL/GenBank/DDBJ databases">
        <authorList>
            <person name="Chen Y."/>
            <person name="Shah S."/>
            <person name="Dougan E. K."/>
            <person name="Thang M."/>
            <person name="Chan C."/>
        </authorList>
    </citation>
    <scope>NUCLEOTIDE SEQUENCE</scope>
</reference>
<feature type="transmembrane region" description="Helical" evidence="1">
    <location>
        <begin position="197"/>
        <end position="219"/>
    </location>
</feature>
<dbReference type="SUPFAM" id="SSF52200">
    <property type="entry name" value="Toll/Interleukin receptor TIR domain"/>
    <property type="match status" value="1"/>
</dbReference>
<keyword evidence="2" id="KW-0732">Signal</keyword>
<keyword evidence="4" id="KW-1185">Reference proteome</keyword>
<feature type="transmembrane region" description="Helical" evidence="1">
    <location>
        <begin position="162"/>
        <end position="185"/>
    </location>
</feature>
<dbReference type="AlphaFoldDB" id="A0AA36J429"/>
<name>A0AA36J429_9DINO</name>
<evidence type="ECO:0000256" key="2">
    <source>
        <dbReference type="SAM" id="SignalP"/>
    </source>
</evidence>
<evidence type="ECO:0000313" key="4">
    <source>
        <dbReference type="Proteomes" id="UP001178507"/>
    </source>
</evidence>
<keyword evidence="1" id="KW-0472">Membrane</keyword>
<dbReference type="Proteomes" id="UP001178507">
    <property type="component" value="Unassembled WGS sequence"/>
</dbReference>